<dbReference type="AlphaFoldDB" id="A0AAV9H6Q4"/>
<keyword evidence="4" id="KW-1185">Reference proteome</keyword>
<feature type="region of interest" description="Disordered" evidence="2">
    <location>
        <begin position="413"/>
        <end position="463"/>
    </location>
</feature>
<organism evidence="3 4">
    <name type="scientific">Cladorrhinum samala</name>
    <dbReference type="NCBI Taxonomy" id="585594"/>
    <lineage>
        <taxon>Eukaryota</taxon>
        <taxon>Fungi</taxon>
        <taxon>Dikarya</taxon>
        <taxon>Ascomycota</taxon>
        <taxon>Pezizomycotina</taxon>
        <taxon>Sordariomycetes</taxon>
        <taxon>Sordariomycetidae</taxon>
        <taxon>Sordariales</taxon>
        <taxon>Podosporaceae</taxon>
        <taxon>Cladorrhinum</taxon>
    </lineage>
</organism>
<dbReference type="InterPro" id="IPR007483">
    <property type="entry name" value="Hamartin"/>
</dbReference>
<reference evidence="3" key="1">
    <citation type="journal article" date="2023" name="Mol. Phylogenet. Evol.">
        <title>Genome-scale phylogeny and comparative genomics of the fungal order Sordariales.</title>
        <authorList>
            <person name="Hensen N."/>
            <person name="Bonometti L."/>
            <person name="Westerberg I."/>
            <person name="Brannstrom I.O."/>
            <person name="Guillou S."/>
            <person name="Cros-Aarteil S."/>
            <person name="Calhoun S."/>
            <person name="Haridas S."/>
            <person name="Kuo A."/>
            <person name="Mondo S."/>
            <person name="Pangilinan J."/>
            <person name="Riley R."/>
            <person name="LaButti K."/>
            <person name="Andreopoulos B."/>
            <person name="Lipzen A."/>
            <person name="Chen C."/>
            <person name="Yan M."/>
            <person name="Daum C."/>
            <person name="Ng V."/>
            <person name="Clum A."/>
            <person name="Steindorff A."/>
            <person name="Ohm R.A."/>
            <person name="Martin F."/>
            <person name="Silar P."/>
            <person name="Natvig D.O."/>
            <person name="Lalanne C."/>
            <person name="Gautier V."/>
            <person name="Ament-Velasquez S.L."/>
            <person name="Kruys A."/>
            <person name="Hutchinson M.I."/>
            <person name="Powell A.J."/>
            <person name="Barry K."/>
            <person name="Miller A.N."/>
            <person name="Grigoriev I.V."/>
            <person name="Debuchy R."/>
            <person name="Gladieux P."/>
            <person name="Hiltunen Thoren M."/>
            <person name="Johannesson H."/>
        </authorList>
    </citation>
    <scope>NUCLEOTIDE SEQUENCE</scope>
    <source>
        <strain evidence="3">PSN324</strain>
    </source>
</reference>
<feature type="region of interest" description="Disordered" evidence="2">
    <location>
        <begin position="902"/>
        <end position="989"/>
    </location>
</feature>
<dbReference type="SUPFAM" id="SSF48371">
    <property type="entry name" value="ARM repeat"/>
    <property type="match status" value="1"/>
</dbReference>
<dbReference type="GO" id="GO:0051726">
    <property type="term" value="P:regulation of cell cycle"/>
    <property type="evidence" value="ECO:0007669"/>
    <property type="project" value="TreeGrafter"/>
</dbReference>
<dbReference type="InterPro" id="IPR016024">
    <property type="entry name" value="ARM-type_fold"/>
</dbReference>
<protein>
    <submittedName>
        <fullName evidence="3">Tuberous sclerosis 1 protein</fullName>
    </submittedName>
</protein>
<keyword evidence="1" id="KW-0175">Coiled coil</keyword>
<dbReference type="Proteomes" id="UP001321749">
    <property type="component" value="Unassembled WGS sequence"/>
</dbReference>
<comment type="caution">
    <text evidence="3">The sequence shown here is derived from an EMBL/GenBank/DDBJ whole genome shotgun (WGS) entry which is preliminary data.</text>
</comment>
<feature type="compositionally biased region" description="Polar residues" evidence="2">
    <location>
        <begin position="477"/>
        <end position="489"/>
    </location>
</feature>
<feature type="coiled-coil region" evidence="1">
    <location>
        <begin position="631"/>
        <end position="718"/>
    </location>
</feature>
<sequence length="989" mass="110798">MTSSGSSKDLLKAIGSFIQAPTHPLPAELHTIIASYIEKHEKADENALEKLNDELIAIYEKSVQSQPSRYAPFLAILRELRPILKSPVRIFKWWDRLLDPLLEHVTREKGLAREVLEHTLDALSVDDSDESTEWIEGGLSGLVSRMMARWMEACETPEAAHPTNDLKERMIKQALMAFGKRDPKAFMTALDRFVIKREHRTSAFSLLGDFVSSQPPHLHLILQTPLFGNILQSLQKDESSATITMALSSLMMIMPHIPSSLVQFLPTLFNIYARLLFWDRDSYFSKAHPEMGAEHASEDAHWDKVPLDPDNDESSIPYLVNYFTMLYGLYPINFLDYIRKPHRYLRHANSTDDIDVEATEVRDRSDHFRKQHLLHPNFYNLTIESEKTDLSRWIKSEAPEVLADCMALHVEPRTPRSDYHPTASLPRGTGSIFGEGSDHEHGYVPLLSSSNNGPAQRPISMESPILGPLNARLEIGDSQSGRASPSGYGTSEPKSRGGGDSPNLPPQLVPSASHSRLQDLINSNRVIRSGLHAALTNDSVPSLLLSPQDHGAEKSPSLVPFVQSSLQQGGSGVETGDSASQLHHQRLLLLNDLQYERFIKQQHINHMGELRRKQVRVAATEAETQNLVMANRSLKQRMDDAKKSEAQIKKEFDHRRTMAKKWESDLSNKLQRLREEKKKWTLESSELKQQLEKARAECESLKRIVDETEKKMVESTQDLVAVDISAATIEKLKAEVARLSASQHAFHGKQLKMDAAMQEAVAAEAKAQQMLTDLATVESQFQQERKRYELEIEALRTQVGEARRSKERPPSGIVAAGYESALNAARTKNLDLQKQHSALMKKYTDLEARLLDVQSELSERIGRSSSQATLHIGVTSESESLAGSPIAIRSRAQRGFSDSDAALDTMSHHSTPPFDQVFSSTGSLVHRPSTPSGSQAVVEGKNSPHSERYFGRGGVQNANRKDKKEEKAEKKEKKEKKLGTGIRGIRGFV</sequence>
<dbReference type="EMBL" id="MU865171">
    <property type="protein sequence ID" value="KAK4456739.1"/>
    <property type="molecule type" value="Genomic_DNA"/>
</dbReference>
<dbReference type="GO" id="GO:0033596">
    <property type="term" value="C:TSC1-TSC2 complex"/>
    <property type="evidence" value="ECO:0007669"/>
    <property type="project" value="TreeGrafter"/>
</dbReference>
<feature type="region of interest" description="Disordered" evidence="2">
    <location>
        <begin position="476"/>
        <end position="511"/>
    </location>
</feature>
<feature type="coiled-coil region" evidence="1">
    <location>
        <begin position="753"/>
        <end position="805"/>
    </location>
</feature>
<reference evidence="3" key="2">
    <citation type="submission" date="2023-06" db="EMBL/GenBank/DDBJ databases">
        <authorList>
            <consortium name="Lawrence Berkeley National Laboratory"/>
            <person name="Mondo S.J."/>
            <person name="Hensen N."/>
            <person name="Bonometti L."/>
            <person name="Westerberg I."/>
            <person name="Brannstrom I.O."/>
            <person name="Guillou S."/>
            <person name="Cros-Aarteil S."/>
            <person name="Calhoun S."/>
            <person name="Haridas S."/>
            <person name="Kuo A."/>
            <person name="Pangilinan J."/>
            <person name="Riley R."/>
            <person name="Labutti K."/>
            <person name="Andreopoulos B."/>
            <person name="Lipzen A."/>
            <person name="Chen C."/>
            <person name="Yanf M."/>
            <person name="Daum C."/>
            <person name="Ng V."/>
            <person name="Clum A."/>
            <person name="Steindorff A."/>
            <person name="Ohm R."/>
            <person name="Martin F."/>
            <person name="Silar P."/>
            <person name="Natvig D."/>
            <person name="Lalanne C."/>
            <person name="Gautier V."/>
            <person name="Ament-Velasquez S.L."/>
            <person name="Kruys A."/>
            <person name="Hutchinson M.I."/>
            <person name="Powell A.J."/>
            <person name="Barry K."/>
            <person name="Miller A.N."/>
            <person name="Grigoriev I.V."/>
            <person name="Debuchy R."/>
            <person name="Gladieux P."/>
            <person name="Thoren M.H."/>
            <person name="Johannesson H."/>
        </authorList>
    </citation>
    <scope>NUCLEOTIDE SEQUENCE</scope>
    <source>
        <strain evidence="3">PSN324</strain>
    </source>
</reference>
<proteinExistence type="predicted"/>
<evidence type="ECO:0000256" key="2">
    <source>
        <dbReference type="SAM" id="MobiDB-lite"/>
    </source>
</evidence>
<evidence type="ECO:0000256" key="1">
    <source>
        <dbReference type="SAM" id="Coils"/>
    </source>
</evidence>
<accession>A0AAV9H6Q4</accession>
<dbReference type="GO" id="GO:0032007">
    <property type="term" value="P:negative regulation of TOR signaling"/>
    <property type="evidence" value="ECO:0007669"/>
    <property type="project" value="TreeGrafter"/>
</dbReference>
<name>A0AAV9H6Q4_9PEZI</name>
<dbReference type="Pfam" id="PF04388">
    <property type="entry name" value="Hamartin"/>
    <property type="match status" value="1"/>
</dbReference>
<dbReference type="PANTHER" id="PTHR15154">
    <property type="entry name" value="HAMARTIN"/>
    <property type="match status" value="1"/>
</dbReference>
<feature type="compositionally biased region" description="Polar residues" evidence="2">
    <location>
        <begin position="917"/>
        <end position="935"/>
    </location>
</feature>
<feature type="compositionally biased region" description="Basic and acidic residues" evidence="2">
    <location>
        <begin position="959"/>
        <end position="978"/>
    </location>
</feature>
<dbReference type="PANTHER" id="PTHR15154:SF2">
    <property type="entry name" value="HAMARTIN"/>
    <property type="match status" value="1"/>
</dbReference>
<gene>
    <name evidence="3" type="ORF">QBC42DRAFT_53452</name>
</gene>
<evidence type="ECO:0000313" key="3">
    <source>
        <dbReference type="EMBL" id="KAK4456739.1"/>
    </source>
</evidence>
<evidence type="ECO:0000313" key="4">
    <source>
        <dbReference type="Proteomes" id="UP001321749"/>
    </source>
</evidence>